<gene>
    <name evidence="2" type="ORF">QE152_g38616</name>
</gene>
<evidence type="ECO:0000256" key="1">
    <source>
        <dbReference type="SAM" id="MobiDB-lite"/>
    </source>
</evidence>
<name>A0AAW1HWJ8_POPJA</name>
<keyword evidence="3" id="KW-1185">Reference proteome</keyword>
<dbReference type="AlphaFoldDB" id="A0AAW1HWJ8"/>
<dbReference type="Proteomes" id="UP001458880">
    <property type="component" value="Unassembled WGS sequence"/>
</dbReference>
<feature type="region of interest" description="Disordered" evidence="1">
    <location>
        <begin position="20"/>
        <end position="42"/>
    </location>
</feature>
<reference evidence="2 3" key="1">
    <citation type="journal article" date="2024" name="BMC Genomics">
        <title>De novo assembly and annotation of Popillia japonica's genome with initial clues to its potential as an invasive pest.</title>
        <authorList>
            <person name="Cucini C."/>
            <person name="Boschi S."/>
            <person name="Funari R."/>
            <person name="Cardaioli E."/>
            <person name="Iannotti N."/>
            <person name="Marturano G."/>
            <person name="Paoli F."/>
            <person name="Bruttini M."/>
            <person name="Carapelli A."/>
            <person name="Frati F."/>
            <person name="Nardi F."/>
        </authorList>
    </citation>
    <scope>NUCLEOTIDE SEQUENCE [LARGE SCALE GENOMIC DNA]</scope>
    <source>
        <strain evidence="2">DMR45628</strain>
    </source>
</reference>
<evidence type="ECO:0000313" key="2">
    <source>
        <dbReference type="EMBL" id="KAK9681023.1"/>
    </source>
</evidence>
<feature type="compositionally biased region" description="Basic and acidic residues" evidence="1">
    <location>
        <begin position="84"/>
        <end position="96"/>
    </location>
</feature>
<evidence type="ECO:0000313" key="3">
    <source>
        <dbReference type="Proteomes" id="UP001458880"/>
    </source>
</evidence>
<dbReference type="EMBL" id="JASPKY010000853">
    <property type="protein sequence ID" value="KAK9681023.1"/>
    <property type="molecule type" value="Genomic_DNA"/>
</dbReference>
<feature type="region of interest" description="Disordered" evidence="1">
    <location>
        <begin position="84"/>
        <end position="106"/>
    </location>
</feature>
<proteinExistence type="predicted"/>
<comment type="caution">
    <text evidence="2">The sequence shown here is derived from an EMBL/GenBank/DDBJ whole genome shotgun (WGS) entry which is preliminary data.</text>
</comment>
<sequence>MEAERITKERIRYWSQELERAEPNRKRRSRFRQQSRDHNRNQTWRQQGVLYNVRFVDRRLELDFCTLCFASVKVNKSLLLGEGDRKHRLTERDRNREQHRRSNPGFRKISPCRSLCAFACEERSPPANL</sequence>
<protein>
    <submittedName>
        <fullName evidence="2">Uncharacterized protein</fullName>
    </submittedName>
</protein>
<accession>A0AAW1HWJ8</accession>
<organism evidence="2 3">
    <name type="scientific">Popillia japonica</name>
    <name type="common">Japanese beetle</name>
    <dbReference type="NCBI Taxonomy" id="7064"/>
    <lineage>
        <taxon>Eukaryota</taxon>
        <taxon>Metazoa</taxon>
        <taxon>Ecdysozoa</taxon>
        <taxon>Arthropoda</taxon>
        <taxon>Hexapoda</taxon>
        <taxon>Insecta</taxon>
        <taxon>Pterygota</taxon>
        <taxon>Neoptera</taxon>
        <taxon>Endopterygota</taxon>
        <taxon>Coleoptera</taxon>
        <taxon>Polyphaga</taxon>
        <taxon>Scarabaeiformia</taxon>
        <taxon>Scarabaeidae</taxon>
        <taxon>Rutelinae</taxon>
        <taxon>Popillia</taxon>
    </lineage>
</organism>